<dbReference type="OrthoDB" id="2082317at2"/>
<reference evidence="2 3" key="1">
    <citation type="submission" date="2016-12" db="EMBL/GenBank/DDBJ databases">
        <authorList>
            <person name="Song W.-J."/>
            <person name="Kurnit D.M."/>
        </authorList>
    </citation>
    <scope>NUCLEOTIDE SEQUENCE [LARGE SCALE GENOMIC DNA]</scope>
    <source>
        <strain evidence="2 3">DSM 43162</strain>
    </source>
</reference>
<evidence type="ECO:0000313" key="3">
    <source>
        <dbReference type="Proteomes" id="UP000184428"/>
    </source>
</evidence>
<dbReference type="AlphaFoldDB" id="A0A1M7TVR1"/>
<protein>
    <submittedName>
        <fullName evidence="2">Uncharacterized protein</fullName>
    </submittedName>
</protein>
<name>A0A1M7TVR1_9ACTN</name>
<evidence type="ECO:0000256" key="1">
    <source>
        <dbReference type="SAM" id="Phobius"/>
    </source>
</evidence>
<sequence length="99" mass="10067">MNAVLITVIVACEVGSCCLLGAGLVARYVMRLSRTSAALLANAPVLDLVLLIASVMDLRSGSTAGVSHGLAAAYIGFSVAFGSTTLRRADQRSTASLPA</sequence>
<keyword evidence="1" id="KW-0812">Transmembrane</keyword>
<gene>
    <name evidence="2" type="ORF">SAMN05660350_02252</name>
</gene>
<dbReference type="EMBL" id="FRDM01000009">
    <property type="protein sequence ID" value="SHN74824.1"/>
    <property type="molecule type" value="Genomic_DNA"/>
</dbReference>
<dbReference type="Proteomes" id="UP000184428">
    <property type="component" value="Unassembled WGS sequence"/>
</dbReference>
<feature type="transmembrane region" description="Helical" evidence="1">
    <location>
        <begin position="6"/>
        <end position="25"/>
    </location>
</feature>
<organism evidence="2 3">
    <name type="scientific">Geodermatophilus obscurus</name>
    <dbReference type="NCBI Taxonomy" id="1861"/>
    <lineage>
        <taxon>Bacteria</taxon>
        <taxon>Bacillati</taxon>
        <taxon>Actinomycetota</taxon>
        <taxon>Actinomycetes</taxon>
        <taxon>Geodermatophilales</taxon>
        <taxon>Geodermatophilaceae</taxon>
        <taxon>Geodermatophilus</taxon>
    </lineage>
</organism>
<dbReference type="RefSeq" id="WP_072917985.1">
    <property type="nucleotide sequence ID" value="NZ_FRDM01000009.1"/>
</dbReference>
<keyword evidence="1" id="KW-1133">Transmembrane helix</keyword>
<feature type="transmembrane region" description="Helical" evidence="1">
    <location>
        <begin position="37"/>
        <end position="56"/>
    </location>
</feature>
<keyword evidence="1" id="KW-0472">Membrane</keyword>
<evidence type="ECO:0000313" key="2">
    <source>
        <dbReference type="EMBL" id="SHN74824.1"/>
    </source>
</evidence>
<proteinExistence type="predicted"/>
<accession>A0A1M7TVR1</accession>
<feature type="transmembrane region" description="Helical" evidence="1">
    <location>
        <begin position="68"/>
        <end position="86"/>
    </location>
</feature>